<protein>
    <submittedName>
        <fullName evidence="1">Uncharacterized protein</fullName>
    </submittedName>
</protein>
<sequence length="100" mass="11616">MEDYRENWQPQGWRLIIIGPTSTWRQEWGEWEAIRDIVQNALDEAEAYRWGYDDQGFWISDRGKGVAIADFLLGPPKLKPDYARGKFGEGMKIATLALVR</sequence>
<accession>X1TS53</accession>
<proteinExistence type="predicted"/>
<dbReference type="AlphaFoldDB" id="X1TS53"/>
<dbReference type="EMBL" id="BARW01013714">
    <property type="protein sequence ID" value="GAI82864.1"/>
    <property type="molecule type" value="Genomic_DNA"/>
</dbReference>
<name>X1TS53_9ZZZZ</name>
<reference evidence="1" key="1">
    <citation type="journal article" date="2014" name="Front. Microbiol.">
        <title>High frequency of phylogenetically diverse reductive dehalogenase-homologous genes in deep subseafloor sedimentary metagenomes.</title>
        <authorList>
            <person name="Kawai M."/>
            <person name="Futagami T."/>
            <person name="Toyoda A."/>
            <person name="Takaki Y."/>
            <person name="Nishi S."/>
            <person name="Hori S."/>
            <person name="Arai W."/>
            <person name="Tsubouchi T."/>
            <person name="Morono Y."/>
            <person name="Uchiyama I."/>
            <person name="Ito T."/>
            <person name="Fujiyama A."/>
            <person name="Inagaki F."/>
            <person name="Takami H."/>
        </authorList>
    </citation>
    <scope>NUCLEOTIDE SEQUENCE</scope>
    <source>
        <strain evidence="1">Expedition CK06-06</strain>
    </source>
</reference>
<evidence type="ECO:0000313" key="1">
    <source>
        <dbReference type="EMBL" id="GAI82864.1"/>
    </source>
</evidence>
<comment type="caution">
    <text evidence="1">The sequence shown here is derived from an EMBL/GenBank/DDBJ whole genome shotgun (WGS) entry which is preliminary data.</text>
</comment>
<gene>
    <name evidence="1" type="ORF">S12H4_24927</name>
</gene>
<organism evidence="1">
    <name type="scientific">marine sediment metagenome</name>
    <dbReference type="NCBI Taxonomy" id="412755"/>
    <lineage>
        <taxon>unclassified sequences</taxon>
        <taxon>metagenomes</taxon>
        <taxon>ecological metagenomes</taxon>
    </lineage>
</organism>
<feature type="non-terminal residue" evidence="1">
    <location>
        <position position="100"/>
    </location>
</feature>